<keyword evidence="3" id="KW-1185">Reference proteome</keyword>
<accession>A2FBB8</accession>
<dbReference type="GO" id="GO:0060090">
    <property type="term" value="F:molecular adaptor activity"/>
    <property type="evidence" value="ECO:0000318"/>
    <property type="project" value="GO_Central"/>
</dbReference>
<dbReference type="PANTHER" id="PTHR13162">
    <property type="entry name" value="CCR4-NOT TRANSCRIPTION COMPLEX"/>
    <property type="match status" value="1"/>
</dbReference>
<dbReference type="GO" id="GO:0000932">
    <property type="term" value="C:P-body"/>
    <property type="evidence" value="ECO:0000318"/>
    <property type="project" value="GO_Central"/>
</dbReference>
<dbReference type="STRING" id="5722.A2FBB8"/>
<dbReference type="KEGG" id="tva:4755586"/>
<dbReference type="GO" id="GO:0017148">
    <property type="term" value="P:negative regulation of translation"/>
    <property type="evidence" value="ECO:0007669"/>
    <property type="project" value="InterPro"/>
</dbReference>
<reference evidence="2" key="2">
    <citation type="journal article" date="2007" name="Science">
        <title>Draft genome sequence of the sexually transmitted pathogen Trichomonas vaginalis.</title>
        <authorList>
            <person name="Carlton J.M."/>
            <person name="Hirt R.P."/>
            <person name="Silva J.C."/>
            <person name="Delcher A.L."/>
            <person name="Schatz M."/>
            <person name="Zhao Q."/>
            <person name="Wortman J.R."/>
            <person name="Bidwell S.L."/>
            <person name="Alsmark U.C.M."/>
            <person name="Besteiro S."/>
            <person name="Sicheritz-Ponten T."/>
            <person name="Noel C.J."/>
            <person name="Dacks J.B."/>
            <person name="Foster P.G."/>
            <person name="Simillion C."/>
            <person name="Van de Peer Y."/>
            <person name="Miranda-Saavedra D."/>
            <person name="Barton G.J."/>
            <person name="Westrop G.D."/>
            <person name="Mueller S."/>
            <person name="Dessi D."/>
            <person name="Fiori P.L."/>
            <person name="Ren Q."/>
            <person name="Paulsen I."/>
            <person name="Zhang H."/>
            <person name="Bastida-Corcuera F.D."/>
            <person name="Simoes-Barbosa A."/>
            <person name="Brown M.T."/>
            <person name="Hayes R.D."/>
            <person name="Mukherjee M."/>
            <person name="Okumura C.Y."/>
            <person name="Schneider R."/>
            <person name="Smith A.J."/>
            <person name="Vanacova S."/>
            <person name="Villalvazo M."/>
            <person name="Haas B.J."/>
            <person name="Pertea M."/>
            <person name="Feldblyum T.V."/>
            <person name="Utterback T.R."/>
            <person name="Shu C.L."/>
            <person name="Osoegawa K."/>
            <person name="de Jong P.J."/>
            <person name="Hrdy I."/>
            <person name="Horvathova L."/>
            <person name="Zubacova Z."/>
            <person name="Dolezal P."/>
            <person name="Malik S.B."/>
            <person name="Logsdon J.M. Jr."/>
            <person name="Henze K."/>
            <person name="Gupta A."/>
            <person name="Wang C.C."/>
            <person name="Dunne R.L."/>
            <person name="Upcroft J.A."/>
            <person name="Upcroft P."/>
            <person name="White O."/>
            <person name="Salzberg S.L."/>
            <person name="Tang P."/>
            <person name="Chiu C.-H."/>
            <person name="Lee Y.-S."/>
            <person name="Embley T.M."/>
            <person name="Coombs G.H."/>
            <person name="Mottram J.C."/>
            <person name="Tachezy J."/>
            <person name="Fraser-Liggett C.M."/>
            <person name="Johnson P.J."/>
        </authorList>
    </citation>
    <scope>NUCLEOTIDE SEQUENCE [LARGE SCALE GENOMIC DNA]</scope>
    <source>
        <strain evidence="2">G3</strain>
    </source>
</reference>
<organism evidence="2 3">
    <name type="scientific">Trichomonas vaginalis (strain ATCC PRA-98 / G3)</name>
    <dbReference type="NCBI Taxonomy" id="412133"/>
    <lineage>
        <taxon>Eukaryota</taxon>
        <taxon>Metamonada</taxon>
        <taxon>Parabasalia</taxon>
        <taxon>Trichomonadida</taxon>
        <taxon>Trichomonadidae</taxon>
        <taxon>Trichomonas</taxon>
    </lineage>
</organism>
<dbReference type="EMBL" id="DS113700">
    <property type="protein sequence ID" value="EAX97798.1"/>
    <property type="molecule type" value="Genomic_DNA"/>
</dbReference>
<dbReference type="Gene3D" id="1.25.40.180">
    <property type="match status" value="1"/>
</dbReference>
<dbReference type="SMR" id="A2FBB8"/>
<dbReference type="GO" id="GO:0000288">
    <property type="term" value="P:nuclear-transcribed mRNA catabolic process, deadenylation-dependent decay"/>
    <property type="evidence" value="ECO:0000318"/>
    <property type="project" value="GO_Central"/>
</dbReference>
<feature type="domain" description="CCR4-Not complex component Not1 C-terminal" evidence="1">
    <location>
        <begin position="697"/>
        <end position="975"/>
    </location>
</feature>
<evidence type="ECO:0000259" key="1">
    <source>
        <dbReference type="Pfam" id="PF04054"/>
    </source>
</evidence>
<dbReference type="eggNOG" id="KOG1831">
    <property type="taxonomic scope" value="Eukaryota"/>
</dbReference>
<protein>
    <recommendedName>
        <fullName evidence="1">CCR4-Not complex component Not1 C-terminal domain-containing protein</fullName>
    </recommendedName>
</protein>
<dbReference type="InterPro" id="IPR007196">
    <property type="entry name" value="CCR4-Not_Not1_C"/>
</dbReference>
<dbReference type="PANTHER" id="PTHR13162:SF8">
    <property type="entry name" value="CCR4-NOT TRANSCRIPTION COMPLEX SUBUNIT 1"/>
    <property type="match status" value="1"/>
</dbReference>
<dbReference type="Proteomes" id="UP000001542">
    <property type="component" value="Unassembled WGS sequence"/>
</dbReference>
<dbReference type="InterPro" id="IPR040398">
    <property type="entry name" value="Not1"/>
</dbReference>
<dbReference type="InParanoid" id="A2FBB8"/>
<gene>
    <name evidence="2" type="ORF">TVAG_157830</name>
</gene>
<dbReference type="Gene3D" id="1.25.40.800">
    <property type="match status" value="1"/>
</dbReference>
<dbReference type="Gene3D" id="1.25.40.790">
    <property type="match status" value="1"/>
</dbReference>
<dbReference type="OrthoDB" id="1933107at2759"/>
<evidence type="ECO:0000313" key="3">
    <source>
        <dbReference type="Proteomes" id="UP000001542"/>
    </source>
</evidence>
<reference evidence="2" key="1">
    <citation type="submission" date="2006-10" db="EMBL/GenBank/DDBJ databases">
        <authorList>
            <person name="Amadeo P."/>
            <person name="Zhao Q."/>
            <person name="Wortman J."/>
            <person name="Fraser-Liggett C."/>
            <person name="Carlton J."/>
        </authorList>
    </citation>
    <scope>NUCLEOTIDE SEQUENCE</scope>
    <source>
        <strain evidence="2">G3</strain>
    </source>
</reference>
<dbReference type="AlphaFoldDB" id="A2FBB8"/>
<proteinExistence type="predicted"/>
<dbReference type="GO" id="GO:0030015">
    <property type="term" value="C:CCR4-NOT core complex"/>
    <property type="evidence" value="ECO:0000318"/>
    <property type="project" value="GO_Central"/>
</dbReference>
<name>A2FBB8_TRIV3</name>
<dbReference type="RefSeq" id="XP_001310728.1">
    <property type="nucleotide sequence ID" value="XM_001310727.1"/>
</dbReference>
<dbReference type="VEuPathDB" id="TrichDB:TVAG_157830"/>
<evidence type="ECO:0000313" key="2">
    <source>
        <dbReference type="EMBL" id="EAX97798.1"/>
    </source>
</evidence>
<dbReference type="Pfam" id="PF04054">
    <property type="entry name" value="Not1"/>
    <property type="match status" value="1"/>
</dbReference>
<dbReference type="VEuPathDB" id="TrichDB:TVAGG3_0232240"/>
<sequence length="1021" mass="116633">MSSGIYPSFVAQDFDDELIAQAAGILTQPMEKLGPILEKLLNESAKELLLCILRILIESKFTDNTAAILGWFVINKLIPTPTQYCLFSNILQYRKTLEGLHSVIVFTRAILPHIYKYPMFCKVLANTPQLRFLDSDLFLLLTQIYDGEAITFENHDTKSHFILPEKRKKFIPIQISPPPPDVTIDSNTSPRQNLFGSIDFAQNLTGESQRQFLIQVCLKFKPPTTQIDNLPLLQAACDYLKLLLTSVRGIGWTYYTALPWIAHMGSWIGALSIDYGRPPPLYMLDIIRILKESAQTGSFGAAMFFTLKYFSKASSIYNPPCPYTCACMEIMAAMLHVKGLRTDICNMIYSFANRFKVDIENYYRRDIDIPIDSFDRQFVFVQEAEGNVFTKQTADKSATFTQEDLEIFFSYKPKFSSITDDLKDLALKAQEMEKYYFLGSGTDIIQFSNDKINDLNTIQSIVSLAMSDTTIVSSTFLKILTKMTQNKQNLDLSGLFRVIFPHPSFFKFVVSHGYYNLATLNSLFSDLLTNPATAEMIQPTISRYIAMLPHADKAMLSCYSLLGVTSPQGCTANIPLFDKPYISIVSNFLTMVKEQTESSKMTFIQSFKEANAQQITTILLALVNCFIKQRKIDYSLISFLANVLSRHTSQISPDSLITNTKTALESLEYNIYSVKEFSLTLYKFLDEYLSQVQLKQRDRLIYILEYLSPKHCPGFACCWIQLCLHATAFPSFVRRNDTKFSSFCFNFIITLQWLASYYPDGFYRPILRCLHLICNDYPLFISSYYMPLIEHLPPHYIQIRNLILSCSPPDSNSASKQPNISFNIEESLDQKGLTSVVKQFIRREHHNKEQFEDGCHAILSALTDASQRQTLSVRLYWQLVLNSITRVTGSIWTEDMVSGTTDFKELPIVKLFLKLFSSLNETGLKMLTFSLIDLLRFPSSHTSFAGELIYFIFENSNDVVCEIIYTELAKRLLCVTSPPRSVKALYLRLMSTFKSDISELFRKGGEKKYFIQTKKALDCLN</sequence>